<name>A0A915JEN0_ROMCU</name>
<reference evidence="2" key="1">
    <citation type="submission" date="2022-11" db="UniProtKB">
        <authorList>
            <consortium name="WormBaseParasite"/>
        </authorList>
    </citation>
    <scope>IDENTIFICATION</scope>
</reference>
<evidence type="ECO:0000313" key="1">
    <source>
        <dbReference type="Proteomes" id="UP000887565"/>
    </source>
</evidence>
<dbReference type="WBParaSite" id="nRc.2.0.1.t24936-RA">
    <property type="protein sequence ID" value="nRc.2.0.1.t24936-RA"/>
    <property type="gene ID" value="nRc.2.0.1.g24936"/>
</dbReference>
<protein>
    <submittedName>
        <fullName evidence="2">Uncharacterized protein</fullName>
    </submittedName>
</protein>
<dbReference type="Proteomes" id="UP000887565">
    <property type="component" value="Unplaced"/>
</dbReference>
<accession>A0A915JEN0</accession>
<organism evidence="1 2">
    <name type="scientific">Romanomermis culicivorax</name>
    <name type="common">Nematode worm</name>
    <dbReference type="NCBI Taxonomy" id="13658"/>
    <lineage>
        <taxon>Eukaryota</taxon>
        <taxon>Metazoa</taxon>
        <taxon>Ecdysozoa</taxon>
        <taxon>Nematoda</taxon>
        <taxon>Enoplea</taxon>
        <taxon>Dorylaimia</taxon>
        <taxon>Mermithida</taxon>
        <taxon>Mermithoidea</taxon>
        <taxon>Mermithidae</taxon>
        <taxon>Romanomermis</taxon>
    </lineage>
</organism>
<dbReference type="AlphaFoldDB" id="A0A915JEN0"/>
<sequence length="62" mass="6865">MPFDAATCPAVCIVANLFSNVGYTLLTTDKLPRDSSLPEMVHSARFGQLNNNRSLSNTWQLH</sequence>
<keyword evidence="1" id="KW-1185">Reference proteome</keyword>
<proteinExistence type="predicted"/>
<evidence type="ECO:0000313" key="2">
    <source>
        <dbReference type="WBParaSite" id="nRc.2.0.1.t24936-RA"/>
    </source>
</evidence>